<dbReference type="OrthoDB" id="246377at2759"/>
<reference evidence="2 3" key="1">
    <citation type="submission" date="2017-03" db="EMBL/GenBank/DDBJ databases">
        <title>An alternative strategy for trypanosome survival in the mammalian bloodstream revealed through genome and transcriptome analysis of the ubiquitous bovine parasite Trypanosoma (Megatrypanum) theileri.</title>
        <authorList>
            <person name="Kelly S."/>
            <person name="Ivens A."/>
            <person name="Mott A."/>
            <person name="O'Neill E."/>
            <person name="Emms D."/>
            <person name="Macleod O."/>
            <person name="Voorheis P."/>
            <person name="Matthews J."/>
            <person name="Matthews K."/>
            <person name="Carrington M."/>
        </authorList>
    </citation>
    <scope>NUCLEOTIDE SEQUENCE [LARGE SCALE GENOMIC DNA]</scope>
    <source>
        <strain evidence="2">Edinburgh</strain>
    </source>
</reference>
<evidence type="ECO:0000256" key="1">
    <source>
        <dbReference type="SAM" id="MobiDB-lite"/>
    </source>
</evidence>
<feature type="compositionally biased region" description="Basic and acidic residues" evidence="1">
    <location>
        <begin position="311"/>
        <end position="320"/>
    </location>
</feature>
<feature type="compositionally biased region" description="Polar residues" evidence="1">
    <location>
        <begin position="216"/>
        <end position="237"/>
    </location>
</feature>
<dbReference type="EMBL" id="NBCO01000043">
    <property type="protein sequence ID" value="ORC84561.1"/>
    <property type="molecule type" value="Genomic_DNA"/>
</dbReference>
<gene>
    <name evidence="2" type="ORF">TM35_000431290</name>
</gene>
<dbReference type="RefSeq" id="XP_028878627.1">
    <property type="nucleotide sequence ID" value="XM_029030028.1"/>
</dbReference>
<evidence type="ECO:0000313" key="3">
    <source>
        <dbReference type="Proteomes" id="UP000192257"/>
    </source>
</evidence>
<dbReference type="GeneID" id="39989808"/>
<organism evidence="2 3">
    <name type="scientific">Trypanosoma theileri</name>
    <dbReference type="NCBI Taxonomy" id="67003"/>
    <lineage>
        <taxon>Eukaryota</taxon>
        <taxon>Discoba</taxon>
        <taxon>Euglenozoa</taxon>
        <taxon>Kinetoplastea</taxon>
        <taxon>Metakinetoplastina</taxon>
        <taxon>Trypanosomatida</taxon>
        <taxon>Trypanosomatidae</taxon>
        <taxon>Trypanosoma</taxon>
    </lineage>
</organism>
<accession>A0A1X0NJ04</accession>
<name>A0A1X0NJ04_9TRYP</name>
<feature type="region of interest" description="Disordered" evidence="1">
    <location>
        <begin position="441"/>
        <end position="513"/>
    </location>
</feature>
<dbReference type="Proteomes" id="UP000192257">
    <property type="component" value="Unassembled WGS sequence"/>
</dbReference>
<feature type="region of interest" description="Disordered" evidence="1">
    <location>
        <begin position="209"/>
        <end position="395"/>
    </location>
</feature>
<feature type="compositionally biased region" description="Low complexity" evidence="1">
    <location>
        <begin position="340"/>
        <end position="356"/>
    </location>
</feature>
<proteinExistence type="predicted"/>
<feature type="compositionally biased region" description="Polar residues" evidence="1">
    <location>
        <begin position="504"/>
        <end position="513"/>
    </location>
</feature>
<dbReference type="AlphaFoldDB" id="A0A1X0NJ04"/>
<evidence type="ECO:0000313" key="2">
    <source>
        <dbReference type="EMBL" id="ORC84561.1"/>
    </source>
</evidence>
<keyword evidence="3" id="KW-1185">Reference proteome</keyword>
<sequence>MSLILSTYAADPENDSFRVRVQQGSHFCPVVRLDKGMTQTGKERDEREGFHIFLENGPFSLRLESGSEPAMAVVEIDGIVFAGEHRLPPYGARTIQRLHEHHTATTRPLLYRKPSKRTLKKRTNTLFHTQEPKEEAVEELDGHTTVCRVFFLPVLGGVQATRAGSWRIAHNASPLAVVMFRFGHADDLSKKFGISKEGVGVVKVNAGDTPKHISARTPQTQTPTRASRSESVPTNMLYTFYQRSSSTRSNSNRNIMPSLSRSHSMDSRAAARQSSSLNSFLRTSSANVGNGSAPQSKVSKRRPIVRSNSLTDRDHWRPDNRIWSVPNSQTNKRRDWNMARVSSRSVSTGGRSTLRSIGRTERSVSNKGTRSPSIGNGGGISERGHSVSSSHGSHSRYRICVRCNVAFDRERMEYMEMIADLTNQVKTLKQENKELERKYHDATLKEGQSEAQHYSQSKERKQEENQDILNKTLNPSQRDQQPKNLVKPSTSDGGDTPSMDVSYYSVSTTDRYI</sequence>
<dbReference type="VEuPathDB" id="TriTrypDB:TM35_000431290"/>
<feature type="compositionally biased region" description="Polar residues" evidence="1">
    <location>
        <begin position="467"/>
        <end position="493"/>
    </location>
</feature>
<feature type="compositionally biased region" description="Low complexity" evidence="1">
    <location>
        <begin position="274"/>
        <end position="285"/>
    </location>
</feature>
<comment type="caution">
    <text evidence="2">The sequence shown here is derived from an EMBL/GenBank/DDBJ whole genome shotgun (WGS) entry which is preliminary data.</text>
</comment>
<feature type="compositionally biased region" description="Low complexity" evidence="1">
    <location>
        <begin position="243"/>
        <end position="254"/>
    </location>
</feature>
<protein>
    <submittedName>
        <fullName evidence="2">Uncharacterized protein</fullName>
    </submittedName>
</protein>
<feature type="compositionally biased region" description="Polar residues" evidence="1">
    <location>
        <begin position="365"/>
        <end position="374"/>
    </location>
</feature>
<feature type="compositionally biased region" description="Polar residues" evidence="1">
    <location>
        <begin position="286"/>
        <end position="297"/>
    </location>
</feature>